<dbReference type="STRING" id="1123402.SAMN02583745_01887"/>
<dbReference type="RefSeq" id="WP_093320166.1">
    <property type="nucleotide sequence ID" value="NZ_FOHV01000014.1"/>
</dbReference>
<organism evidence="2 3">
    <name type="scientific">Thorsellia anophelis DSM 18579</name>
    <dbReference type="NCBI Taxonomy" id="1123402"/>
    <lineage>
        <taxon>Bacteria</taxon>
        <taxon>Pseudomonadati</taxon>
        <taxon>Pseudomonadota</taxon>
        <taxon>Gammaproteobacteria</taxon>
        <taxon>Enterobacterales</taxon>
        <taxon>Thorselliaceae</taxon>
        <taxon>Thorsellia</taxon>
    </lineage>
</organism>
<feature type="domain" description="Putative DnaT-like" evidence="1">
    <location>
        <begin position="10"/>
        <end position="150"/>
    </location>
</feature>
<name>A0A1I0D7V9_9GAMM</name>
<keyword evidence="3" id="KW-1185">Reference proteome</keyword>
<dbReference type="EMBL" id="FOHV01000014">
    <property type="protein sequence ID" value="SET28278.1"/>
    <property type="molecule type" value="Genomic_DNA"/>
</dbReference>
<dbReference type="InterPro" id="IPR046787">
    <property type="entry name" value="DnaT_2"/>
</dbReference>
<proteinExistence type="predicted"/>
<sequence length="153" mass="16777">MIDNDIDSLGFNSYATVDELNFYAEARGITLNGKLEHLLIRAMDYLESKEYSGSRMEASQPLSFPRIGIDAVDINSIPRQIITAQLILAIEADKGDLMPSQHEPQVVSESLGSMSTTFAVNSDGFKKKFPVVDELLKPFTTKVSFGSAAITRG</sequence>
<gene>
    <name evidence="2" type="ORF">SAMN02583745_01887</name>
</gene>
<reference evidence="3" key="1">
    <citation type="submission" date="2016-10" db="EMBL/GenBank/DDBJ databases">
        <authorList>
            <person name="Varghese N."/>
            <person name="Submissions S."/>
        </authorList>
    </citation>
    <scope>NUCLEOTIDE SEQUENCE [LARGE SCALE GENOMIC DNA]</scope>
    <source>
        <strain evidence="3">DSM 18579</strain>
    </source>
</reference>
<evidence type="ECO:0000313" key="2">
    <source>
        <dbReference type="EMBL" id="SET28278.1"/>
    </source>
</evidence>
<evidence type="ECO:0000259" key="1">
    <source>
        <dbReference type="Pfam" id="PF20557"/>
    </source>
</evidence>
<dbReference type="Pfam" id="PF20557">
    <property type="entry name" value="DnaT_2"/>
    <property type="match status" value="1"/>
</dbReference>
<dbReference type="OrthoDB" id="6507212at2"/>
<dbReference type="AlphaFoldDB" id="A0A1I0D7V9"/>
<dbReference type="Proteomes" id="UP000242642">
    <property type="component" value="Unassembled WGS sequence"/>
</dbReference>
<evidence type="ECO:0000313" key="3">
    <source>
        <dbReference type="Proteomes" id="UP000242642"/>
    </source>
</evidence>
<accession>A0A1I0D7V9</accession>
<protein>
    <recommendedName>
        <fullName evidence="1">Putative DnaT-like domain-containing protein</fullName>
    </recommendedName>
</protein>